<accession>A0A368T427</accession>
<sequence length="69" mass="7407">MYAALRSHGVHRIYGAVHASVSVLSLPGGLTVWCRGGVFTWRGDSGDLVMFPAHEVQEVLRCLLAALNG</sequence>
<reference evidence="1 2" key="1">
    <citation type="submission" date="2018-04" db="EMBL/GenBank/DDBJ databases">
        <title>Novel actinobacteria from marine sediment.</title>
        <authorList>
            <person name="Ng Z.Y."/>
            <person name="Tan G.Y.A."/>
        </authorList>
    </citation>
    <scope>NUCLEOTIDE SEQUENCE [LARGE SCALE GENOMIC DNA]</scope>
    <source>
        <strain evidence="1 2">TPS81</strain>
    </source>
</reference>
<dbReference type="EMBL" id="QEIN01000110">
    <property type="protein sequence ID" value="RCV57564.1"/>
    <property type="molecule type" value="Genomic_DNA"/>
</dbReference>
<organism evidence="1 2">
    <name type="scientific">Marinitenerispora sediminis</name>
    <dbReference type="NCBI Taxonomy" id="1931232"/>
    <lineage>
        <taxon>Bacteria</taxon>
        <taxon>Bacillati</taxon>
        <taxon>Actinomycetota</taxon>
        <taxon>Actinomycetes</taxon>
        <taxon>Streptosporangiales</taxon>
        <taxon>Nocardiopsidaceae</taxon>
        <taxon>Marinitenerispora</taxon>
    </lineage>
</organism>
<name>A0A368T427_9ACTN</name>
<protein>
    <submittedName>
        <fullName evidence="1">Uncharacterized protein</fullName>
    </submittedName>
</protein>
<comment type="caution">
    <text evidence="1">The sequence shown here is derived from an EMBL/GenBank/DDBJ whole genome shotgun (WGS) entry which is preliminary data.</text>
</comment>
<evidence type="ECO:0000313" key="2">
    <source>
        <dbReference type="Proteomes" id="UP000253318"/>
    </source>
</evidence>
<proteinExistence type="predicted"/>
<gene>
    <name evidence="1" type="ORF">DEF24_15060</name>
</gene>
<keyword evidence="2" id="KW-1185">Reference proteome</keyword>
<evidence type="ECO:0000313" key="1">
    <source>
        <dbReference type="EMBL" id="RCV57564.1"/>
    </source>
</evidence>
<dbReference type="AlphaFoldDB" id="A0A368T427"/>
<dbReference type="Proteomes" id="UP000253318">
    <property type="component" value="Unassembled WGS sequence"/>
</dbReference>